<evidence type="ECO:0000313" key="3">
    <source>
        <dbReference type="Proteomes" id="UP000295215"/>
    </source>
</evidence>
<evidence type="ECO:0000256" key="1">
    <source>
        <dbReference type="SAM" id="Phobius"/>
    </source>
</evidence>
<dbReference type="EMBL" id="SOAG01000001">
    <property type="protein sequence ID" value="TDS66110.1"/>
    <property type="molecule type" value="Genomic_DNA"/>
</dbReference>
<sequence length="118" mass="14358">MGLKQLETGDLNTQTKISYRQFIRSRIAKLRSIYWQLLLWLICVLFVIAEKYIDIPNLQMDGENYLYAILLIWLTCIAIKLILYYAEYLPFLKQWQDKLERKELNRIKNTYEYQLNKN</sequence>
<feature type="transmembrane region" description="Helical" evidence="1">
    <location>
        <begin position="33"/>
        <end position="53"/>
    </location>
</feature>
<organism evidence="2 3">
    <name type="scientific">Myroides indicus</name>
    <dbReference type="NCBI Taxonomy" id="1323422"/>
    <lineage>
        <taxon>Bacteria</taxon>
        <taxon>Pseudomonadati</taxon>
        <taxon>Bacteroidota</taxon>
        <taxon>Flavobacteriia</taxon>
        <taxon>Flavobacteriales</taxon>
        <taxon>Flavobacteriaceae</taxon>
        <taxon>Myroides</taxon>
    </lineage>
</organism>
<gene>
    <name evidence="2" type="ORF">C8P70_1013</name>
</gene>
<proteinExistence type="predicted"/>
<dbReference type="Proteomes" id="UP000295215">
    <property type="component" value="Unassembled WGS sequence"/>
</dbReference>
<keyword evidence="1" id="KW-0472">Membrane</keyword>
<evidence type="ECO:0008006" key="4">
    <source>
        <dbReference type="Google" id="ProtNLM"/>
    </source>
</evidence>
<dbReference type="RefSeq" id="WP_133711299.1">
    <property type="nucleotide sequence ID" value="NZ_SOAG01000001.1"/>
</dbReference>
<keyword evidence="3" id="KW-1185">Reference proteome</keyword>
<evidence type="ECO:0000313" key="2">
    <source>
        <dbReference type="EMBL" id="TDS66110.1"/>
    </source>
</evidence>
<keyword evidence="1" id="KW-0812">Transmembrane</keyword>
<keyword evidence="1" id="KW-1133">Transmembrane helix</keyword>
<name>A0A4R7FF24_9FLAO</name>
<protein>
    <recommendedName>
        <fullName evidence="4">2TM domain-containing protein</fullName>
    </recommendedName>
</protein>
<accession>A0A4R7FF24</accession>
<dbReference type="AlphaFoldDB" id="A0A4R7FF24"/>
<reference evidence="2 3" key="1">
    <citation type="submission" date="2019-03" db="EMBL/GenBank/DDBJ databases">
        <title>Genomic Encyclopedia of Archaeal and Bacterial Type Strains, Phase II (KMG-II): from individual species to whole genera.</title>
        <authorList>
            <person name="Goeker M."/>
        </authorList>
    </citation>
    <scope>NUCLEOTIDE SEQUENCE [LARGE SCALE GENOMIC DNA]</scope>
    <source>
        <strain evidence="2 3">DSM 28213</strain>
    </source>
</reference>
<comment type="caution">
    <text evidence="2">The sequence shown here is derived from an EMBL/GenBank/DDBJ whole genome shotgun (WGS) entry which is preliminary data.</text>
</comment>
<feature type="transmembrane region" description="Helical" evidence="1">
    <location>
        <begin position="65"/>
        <end position="86"/>
    </location>
</feature>
<dbReference type="OrthoDB" id="1451065at2"/>